<dbReference type="RefSeq" id="WP_099018341.1">
    <property type="nucleotide sequence ID" value="NZ_NIHB01000001.1"/>
</dbReference>
<dbReference type="EMBL" id="SNZB01000003">
    <property type="protein sequence ID" value="TDR20499.1"/>
    <property type="molecule type" value="Genomic_DNA"/>
</dbReference>
<sequence length="179" mass="19769">MKLLTLIFLLTPMSSQALWTFNVINDGSPVLYSDLLFPISYTHSTCQFQAAVINNGSADDVIIINTAGCTSNNHFIVIDGYRYPLSDTVEVNFYSDLHLFTETSNLNNCTSASGIIPTDPPRILLNGLSIEFKADSDALVFTDGNNLYFKYDSINGDIVCDNGVEFIDPREIIFLGGFE</sequence>
<accession>A0A4R6XQ14</accession>
<dbReference type="Proteomes" id="UP000295724">
    <property type="component" value="Unassembled WGS sequence"/>
</dbReference>
<feature type="chain" id="PRO_5020827445" evidence="1">
    <location>
        <begin position="18"/>
        <end position="179"/>
    </location>
</feature>
<reference evidence="2 3" key="1">
    <citation type="submission" date="2019-03" db="EMBL/GenBank/DDBJ databases">
        <title>Genomic Encyclopedia of Type Strains, Phase IV (KMG-IV): sequencing the most valuable type-strain genomes for metagenomic binning, comparative biology and taxonomic classification.</title>
        <authorList>
            <person name="Goeker M."/>
        </authorList>
    </citation>
    <scope>NUCLEOTIDE SEQUENCE [LARGE SCALE GENOMIC DNA]</scope>
    <source>
        <strain evidence="2 3">DSM 25488</strain>
    </source>
</reference>
<name>A0A4R6XQ14_9GAMM</name>
<proteinExistence type="predicted"/>
<dbReference type="AlphaFoldDB" id="A0A4R6XQ14"/>
<keyword evidence="1" id="KW-0732">Signal</keyword>
<evidence type="ECO:0000313" key="3">
    <source>
        <dbReference type="Proteomes" id="UP000295724"/>
    </source>
</evidence>
<evidence type="ECO:0000256" key="1">
    <source>
        <dbReference type="SAM" id="SignalP"/>
    </source>
</evidence>
<organism evidence="2 3">
    <name type="scientific">Marinicella litoralis</name>
    <dbReference type="NCBI Taxonomy" id="644220"/>
    <lineage>
        <taxon>Bacteria</taxon>
        <taxon>Pseudomonadati</taxon>
        <taxon>Pseudomonadota</taxon>
        <taxon>Gammaproteobacteria</taxon>
        <taxon>Lysobacterales</taxon>
        <taxon>Marinicellaceae</taxon>
        <taxon>Marinicella</taxon>
    </lineage>
</organism>
<keyword evidence="3" id="KW-1185">Reference proteome</keyword>
<protein>
    <submittedName>
        <fullName evidence="2">Uncharacterized protein</fullName>
    </submittedName>
</protein>
<evidence type="ECO:0000313" key="2">
    <source>
        <dbReference type="EMBL" id="TDR20499.1"/>
    </source>
</evidence>
<comment type="caution">
    <text evidence="2">The sequence shown here is derived from an EMBL/GenBank/DDBJ whole genome shotgun (WGS) entry which is preliminary data.</text>
</comment>
<feature type="signal peptide" evidence="1">
    <location>
        <begin position="1"/>
        <end position="17"/>
    </location>
</feature>
<gene>
    <name evidence="2" type="ORF">C8D91_1473</name>
</gene>